<evidence type="ECO:0000256" key="13">
    <source>
        <dbReference type="SAM" id="SignalP"/>
    </source>
</evidence>
<name>A0ABS7PGM0_9SPHN</name>
<sequence length="790" mass="84759">MRVYPVLVAALVASAAYPASAQERRVDVPAGTVADSAIALARQTGSSIVVNGSSLSSRRVARIRGTMSAEAAVQRLARQANARAVRISAMAWRLDPLPARAARPRRDARVTTTERGPRPGPAPTPAAPLPEIVVTASKRELPLKEMPAQVSMIDGEELALGGVGGTEKITQRVATVSSTYLGSGRNKLFIRGIADSSFTGPTQATVGQYLGDIRLSYNAPDPDLRLSDLERVEVLEGPQGTLYGAGSLGGIIRLVPNSPELSRSFASGTLGGALTEHGDGSADLGLIANLPLASDKAALRVTLDGVTEGGYIDKPFLDRTDVNRTSILSGRAILRAQLAPDWTIDLIGLGQTTHAQDSQYVTRNQPGYDSAARVREGSDAEYLHGQIVVDGRIGAVRLRSSTAIADQTLEERYDASTEQERLFVQRNETRMIAHETRLWQPIDDRFGWVAGLSLVDNRTQLNRSLRQMTLRAATTGVLNTVTEATVYAEGSYRLHDNLIATLGARYSLVRLGGSAEDVSAALAIERAAVTAKRDQSAFLPSASLMARLAPETSLYLRYQEGFRPGGLAIEGEFVRRFDRDDAQTFEVGVRHGVPGRDPFDLALNLSYTRWNDIQADFIDVAGLPSTANIGDGRVWTISASAGVYLAPDLRLTGGASVNRSSIDEPPFNLILLMGRTSHVPNIAEFSGRLGLEYSRPIGGNLDLDARAWASYIGKSRLGIGPELGDLQGDYLDSGLTLRIGNDRIGGTLSITNLADAKGNRFALGTPFAVVRAQETPLRPRTIRIGVDFAF</sequence>
<evidence type="ECO:0000259" key="14">
    <source>
        <dbReference type="Pfam" id="PF00593"/>
    </source>
</evidence>
<comment type="subcellular location">
    <subcellularLocation>
        <location evidence="1">Cell outer membrane</location>
        <topology evidence="1">Multi-pass membrane protein</topology>
    </subcellularLocation>
</comment>
<dbReference type="SUPFAM" id="SSF56935">
    <property type="entry name" value="Porins"/>
    <property type="match status" value="1"/>
</dbReference>
<comment type="caution">
    <text evidence="16">The sequence shown here is derived from an EMBL/GenBank/DDBJ whole genome shotgun (WGS) entry which is preliminary data.</text>
</comment>
<keyword evidence="9 11" id="KW-0472">Membrane</keyword>
<dbReference type="InterPro" id="IPR012910">
    <property type="entry name" value="Plug_dom"/>
</dbReference>
<evidence type="ECO:0000256" key="9">
    <source>
        <dbReference type="ARBA" id="ARBA00023136"/>
    </source>
</evidence>
<evidence type="ECO:0000313" key="16">
    <source>
        <dbReference type="EMBL" id="MBY8337658.1"/>
    </source>
</evidence>
<evidence type="ECO:0000256" key="12">
    <source>
        <dbReference type="SAM" id="MobiDB-lite"/>
    </source>
</evidence>
<dbReference type="Pfam" id="PF07715">
    <property type="entry name" value="Plug"/>
    <property type="match status" value="1"/>
</dbReference>
<dbReference type="PANTHER" id="PTHR32552">
    <property type="entry name" value="FERRICHROME IRON RECEPTOR-RELATED"/>
    <property type="match status" value="1"/>
</dbReference>
<protein>
    <submittedName>
        <fullName evidence="16">TonB-dependent receptor</fullName>
    </submittedName>
</protein>
<evidence type="ECO:0000313" key="17">
    <source>
        <dbReference type="Proteomes" id="UP000759298"/>
    </source>
</evidence>
<keyword evidence="7" id="KW-0406">Ion transport</keyword>
<feature type="domain" description="TonB-dependent receptor-like beta-barrel" evidence="14">
    <location>
        <begin position="310"/>
        <end position="716"/>
    </location>
</feature>
<evidence type="ECO:0000256" key="7">
    <source>
        <dbReference type="ARBA" id="ARBA00023065"/>
    </source>
</evidence>
<evidence type="ECO:0000256" key="5">
    <source>
        <dbReference type="ARBA" id="ARBA00022692"/>
    </source>
</evidence>
<keyword evidence="5" id="KW-0812">Transmembrane</keyword>
<dbReference type="RefSeq" id="WP_222825180.1">
    <property type="nucleotide sequence ID" value="NZ_JAHWXP010000003.1"/>
</dbReference>
<dbReference type="InterPro" id="IPR000531">
    <property type="entry name" value="Beta-barrel_TonB"/>
</dbReference>
<evidence type="ECO:0000256" key="8">
    <source>
        <dbReference type="ARBA" id="ARBA00023077"/>
    </source>
</evidence>
<dbReference type="EMBL" id="JAHWXP010000003">
    <property type="protein sequence ID" value="MBY8337658.1"/>
    <property type="molecule type" value="Genomic_DNA"/>
</dbReference>
<proteinExistence type="inferred from homology"/>
<keyword evidence="2" id="KW-0813">Transport</keyword>
<dbReference type="InterPro" id="IPR036942">
    <property type="entry name" value="Beta-barrel_TonB_sf"/>
</dbReference>
<dbReference type="Gene3D" id="2.40.170.20">
    <property type="entry name" value="TonB-dependent receptor, beta-barrel domain"/>
    <property type="match status" value="1"/>
</dbReference>
<feature type="compositionally biased region" description="Pro residues" evidence="12">
    <location>
        <begin position="118"/>
        <end position="128"/>
    </location>
</feature>
<keyword evidence="3" id="KW-1134">Transmembrane beta strand</keyword>
<evidence type="ECO:0000256" key="6">
    <source>
        <dbReference type="ARBA" id="ARBA00023004"/>
    </source>
</evidence>
<evidence type="ECO:0000259" key="15">
    <source>
        <dbReference type="Pfam" id="PF07715"/>
    </source>
</evidence>
<comment type="similarity">
    <text evidence="11">Belongs to the TonB-dependent receptor family.</text>
</comment>
<accession>A0ABS7PGM0</accession>
<evidence type="ECO:0000256" key="1">
    <source>
        <dbReference type="ARBA" id="ARBA00004571"/>
    </source>
</evidence>
<evidence type="ECO:0000256" key="10">
    <source>
        <dbReference type="ARBA" id="ARBA00023237"/>
    </source>
</evidence>
<keyword evidence="4" id="KW-0410">Iron transport</keyword>
<dbReference type="Gene3D" id="3.55.50.30">
    <property type="match status" value="1"/>
</dbReference>
<evidence type="ECO:0000256" key="2">
    <source>
        <dbReference type="ARBA" id="ARBA00022448"/>
    </source>
</evidence>
<feature type="region of interest" description="Disordered" evidence="12">
    <location>
        <begin position="100"/>
        <end position="128"/>
    </location>
</feature>
<dbReference type="Proteomes" id="UP000759298">
    <property type="component" value="Unassembled WGS sequence"/>
</dbReference>
<evidence type="ECO:0000256" key="4">
    <source>
        <dbReference type="ARBA" id="ARBA00022496"/>
    </source>
</evidence>
<feature type="chain" id="PRO_5046583222" evidence="13">
    <location>
        <begin position="22"/>
        <end position="790"/>
    </location>
</feature>
<keyword evidence="8 11" id="KW-0798">TonB box</keyword>
<reference evidence="16 17" key="1">
    <citation type="submission" date="2021-07" db="EMBL/GenBank/DDBJ databases">
        <title>Alteriqipengyuania abyssalis NZ-12B nov, sp.nov isolated from deep sea sponge in pacific ocean.</title>
        <authorList>
            <person name="Tareen S."/>
            <person name="Wink J."/>
        </authorList>
    </citation>
    <scope>NUCLEOTIDE SEQUENCE [LARGE SCALE GENOMIC DNA]</scope>
    <source>
        <strain evidence="16 17">NZ-12B</strain>
    </source>
</reference>
<keyword evidence="13" id="KW-0732">Signal</keyword>
<gene>
    <name evidence="16" type="ORF">KYN89_11460</name>
</gene>
<keyword evidence="17" id="KW-1185">Reference proteome</keyword>
<dbReference type="PANTHER" id="PTHR32552:SF81">
    <property type="entry name" value="TONB-DEPENDENT OUTER MEMBRANE RECEPTOR"/>
    <property type="match status" value="1"/>
</dbReference>
<evidence type="ECO:0000256" key="11">
    <source>
        <dbReference type="RuleBase" id="RU003357"/>
    </source>
</evidence>
<feature type="domain" description="TonB-dependent receptor plug" evidence="15">
    <location>
        <begin position="143"/>
        <end position="251"/>
    </location>
</feature>
<keyword evidence="6" id="KW-0408">Iron</keyword>
<dbReference type="InterPro" id="IPR039426">
    <property type="entry name" value="TonB-dep_rcpt-like"/>
</dbReference>
<organism evidence="16 17">
    <name type="scientific">Alteriqipengyuania abyssalis</name>
    <dbReference type="NCBI Taxonomy" id="2860200"/>
    <lineage>
        <taxon>Bacteria</taxon>
        <taxon>Pseudomonadati</taxon>
        <taxon>Pseudomonadota</taxon>
        <taxon>Alphaproteobacteria</taxon>
        <taxon>Sphingomonadales</taxon>
        <taxon>Erythrobacteraceae</taxon>
        <taxon>Alteriqipengyuania</taxon>
    </lineage>
</organism>
<feature type="signal peptide" evidence="13">
    <location>
        <begin position="1"/>
        <end position="21"/>
    </location>
</feature>
<dbReference type="Pfam" id="PF00593">
    <property type="entry name" value="TonB_dep_Rec_b-barrel"/>
    <property type="match status" value="1"/>
</dbReference>
<keyword evidence="16" id="KW-0675">Receptor</keyword>
<evidence type="ECO:0000256" key="3">
    <source>
        <dbReference type="ARBA" id="ARBA00022452"/>
    </source>
</evidence>
<keyword evidence="10" id="KW-0998">Cell outer membrane</keyword>